<proteinExistence type="predicted"/>
<comment type="caution">
    <text evidence="1">The sequence shown here is derived from an EMBL/GenBank/DDBJ whole genome shotgun (WGS) entry which is preliminary data.</text>
</comment>
<dbReference type="AlphaFoldDB" id="A0A7W2QIL7"/>
<reference evidence="1 2" key="1">
    <citation type="submission" date="2020-07" db="EMBL/GenBank/DDBJ databases">
        <title>Diversity of carbapenemase encoding genes among Pseudomonas putida group clinical isolates in a tertiary Brazilian hospital.</title>
        <authorList>
            <person name="Alberto-Lei F."/>
            <person name="Nodari C.S."/>
            <person name="Streling A.P."/>
            <person name="Paulino J.T."/>
            <person name="Bessa-Neto F.O."/>
            <person name="Cayo R."/>
            <person name="Gales A.C."/>
        </authorList>
    </citation>
    <scope>NUCLEOTIDE SEQUENCE [LARGE SCALE GENOMIC DNA]</scope>
    <source>
        <strain evidence="1 2">12464</strain>
    </source>
</reference>
<name>A0A7W2QIL7_PSEPU</name>
<dbReference type="RefSeq" id="WP_054900725.1">
    <property type="nucleotide sequence ID" value="NZ_CP060529.1"/>
</dbReference>
<gene>
    <name evidence="1" type="ORF">H4C47_08795</name>
</gene>
<dbReference type="EMBL" id="JACGDG010000006">
    <property type="protein sequence ID" value="MBA6115826.1"/>
    <property type="molecule type" value="Genomic_DNA"/>
</dbReference>
<sequence>MASLWTLLFQRPRHRCYARLDAEGKCLAFKACSHAPSGGGWLQVSEIQPAWLGRELPDEARICARASHHWQQCTVPA</sequence>
<dbReference type="Proteomes" id="UP000553948">
    <property type="component" value="Unassembled WGS sequence"/>
</dbReference>
<evidence type="ECO:0000313" key="1">
    <source>
        <dbReference type="EMBL" id="MBA6115826.1"/>
    </source>
</evidence>
<protein>
    <submittedName>
        <fullName evidence="1">Uncharacterized protein</fullName>
    </submittedName>
</protein>
<organism evidence="1 2">
    <name type="scientific">Pseudomonas putida</name>
    <name type="common">Arthrobacter siderocapsulatus</name>
    <dbReference type="NCBI Taxonomy" id="303"/>
    <lineage>
        <taxon>Bacteria</taxon>
        <taxon>Pseudomonadati</taxon>
        <taxon>Pseudomonadota</taxon>
        <taxon>Gammaproteobacteria</taxon>
        <taxon>Pseudomonadales</taxon>
        <taxon>Pseudomonadaceae</taxon>
        <taxon>Pseudomonas</taxon>
    </lineage>
</organism>
<accession>A0A7W2QIL7</accession>
<evidence type="ECO:0000313" key="2">
    <source>
        <dbReference type="Proteomes" id="UP000553948"/>
    </source>
</evidence>